<dbReference type="SUPFAM" id="SSF53092">
    <property type="entry name" value="Creatinase/prolidase N-terminal domain"/>
    <property type="match status" value="1"/>
</dbReference>
<evidence type="ECO:0000256" key="6">
    <source>
        <dbReference type="SAM" id="MobiDB-lite"/>
    </source>
</evidence>
<dbReference type="Pfam" id="PF00557">
    <property type="entry name" value="Peptidase_M24"/>
    <property type="match status" value="1"/>
</dbReference>
<evidence type="ECO:0000256" key="2">
    <source>
        <dbReference type="ARBA" id="ARBA00008766"/>
    </source>
</evidence>
<dbReference type="FunFam" id="3.40.350.10:FF:000003">
    <property type="entry name" value="Xaa-pro aminopeptidase P"/>
    <property type="match status" value="1"/>
</dbReference>
<proteinExistence type="inferred from homology"/>
<dbReference type="SUPFAM" id="SSF55920">
    <property type="entry name" value="Creatinase/aminopeptidase"/>
    <property type="match status" value="1"/>
</dbReference>
<dbReference type="PANTHER" id="PTHR43763:SF17">
    <property type="entry name" value="AMINOPEPTIDASE P, CYTOPLASMIC-RELATED"/>
    <property type="match status" value="1"/>
</dbReference>
<keyword evidence="5" id="KW-0464">Manganese</keyword>
<dbReference type="KEGG" id="more:E1B28_011309"/>
<feature type="compositionally biased region" description="Basic and acidic residues" evidence="6">
    <location>
        <begin position="14"/>
        <end position="24"/>
    </location>
</feature>
<evidence type="ECO:0000256" key="1">
    <source>
        <dbReference type="ARBA" id="ARBA00001936"/>
    </source>
</evidence>
<dbReference type="InterPro" id="IPR032416">
    <property type="entry name" value="Peptidase_M24_C"/>
</dbReference>
<dbReference type="InterPro" id="IPR000587">
    <property type="entry name" value="Creatinase_N"/>
</dbReference>
<dbReference type="FunFam" id="3.90.230.10:FF:000007">
    <property type="entry name" value="Xaa-Pro aminopeptidase P"/>
    <property type="match status" value="1"/>
</dbReference>
<dbReference type="Proteomes" id="UP001049176">
    <property type="component" value="Chromosome 7"/>
</dbReference>
<evidence type="ECO:0000259" key="9">
    <source>
        <dbReference type="Pfam" id="PF16188"/>
    </source>
</evidence>
<comment type="caution">
    <text evidence="10">The sequence shown here is derived from an EMBL/GenBank/DDBJ whole genome shotgun (WGS) entry which is preliminary data.</text>
</comment>
<dbReference type="EMBL" id="CM032187">
    <property type="protein sequence ID" value="KAG7089647.1"/>
    <property type="molecule type" value="Genomic_DNA"/>
</dbReference>
<dbReference type="GO" id="GO:0046872">
    <property type="term" value="F:metal ion binding"/>
    <property type="evidence" value="ECO:0007669"/>
    <property type="project" value="UniProtKB-KW"/>
</dbReference>
<dbReference type="InterPro" id="IPR000994">
    <property type="entry name" value="Pept_M24"/>
</dbReference>
<dbReference type="InterPro" id="IPR036005">
    <property type="entry name" value="Creatinase/aminopeptidase-like"/>
</dbReference>
<dbReference type="RefSeq" id="XP_043006117.1">
    <property type="nucleotide sequence ID" value="XM_043156332.1"/>
</dbReference>
<reference evidence="10" key="1">
    <citation type="journal article" date="2021" name="Genome Biol. Evol.">
        <title>The assembled and annotated genome of the fairy-ring fungus Marasmius oreades.</title>
        <authorList>
            <person name="Hiltunen M."/>
            <person name="Ament-Velasquez S.L."/>
            <person name="Johannesson H."/>
        </authorList>
    </citation>
    <scope>NUCLEOTIDE SEQUENCE</scope>
    <source>
        <strain evidence="10">03SP1</strain>
    </source>
</reference>
<gene>
    <name evidence="10" type="ORF">E1B28_011309</name>
</gene>
<evidence type="ECO:0000256" key="4">
    <source>
        <dbReference type="ARBA" id="ARBA00022801"/>
    </source>
</evidence>
<feature type="domain" description="Peptidase M24 C-terminal" evidence="9">
    <location>
        <begin position="600"/>
        <end position="658"/>
    </location>
</feature>
<dbReference type="Pfam" id="PF01321">
    <property type="entry name" value="Creatinase_N"/>
    <property type="match status" value="1"/>
</dbReference>
<feature type="region of interest" description="Disordered" evidence="6">
    <location>
        <begin position="1"/>
        <end position="32"/>
    </location>
</feature>
<feature type="domain" description="Peptidase M24" evidence="7">
    <location>
        <begin position="376"/>
        <end position="587"/>
    </location>
</feature>
<evidence type="ECO:0000256" key="5">
    <source>
        <dbReference type="ARBA" id="ARBA00023211"/>
    </source>
</evidence>
<evidence type="ECO:0000256" key="3">
    <source>
        <dbReference type="ARBA" id="ARBA00022723"/>
    </source>
</evidence>
<dbReference type="GO" id="GO:0070006">
    <property type="term" value="F:metalloaminopeptidase activity"/>
    <property type="evidence" value="ECO:0007669"/>
    <property type="project" value="InterPro"/>
</dbReference>
<dbReference type="Gene3D" id="3.40.350.10">
    <property type="entry name" value="Creatinase/prolidase N-terminal domain"/>
    <property type="match status" value="2"/>
</dbReference>
<dbReference type="InterPro" id="IPR029149">
    <property type="entry name" value="Creatin/AminoP/Spt16_N"/>
</dbReference>
<dbReference type="GeneID" id="66080384"/>
<evidence type="ECO:0000259" key="7">
    <source>
        <dbReference type="Pfam" id="PF00557"/>
    </source>
</evidence>
<dbReference type="InterPro" id="IPR050422">
    <property type="entry name" value="X-Pro_aminopeptidase_P"/>
</dbReference>
<comment type="cofactor">
    <cofactor evidence="1">
        <name>Mn(2+)</name>
        <dbReference type="ChEBI" id="CHEBI:29035"/>
    </cofactor>
</comment>
<keyword evidence="4" id="KW-0378">Hydrolase</keyword>
<protein>
    <recommendedName>
        <fullName evidence="12">Creatinase/aminopeptidase</fullName>
    </recommendedName>
</protein>
<keyword evidence="3" id="KW-0479">Metal-binding</keyword>
<name>A0A9P7RUF9_9AGAR</name>
<evidence type="ECO:0000313" key="10">
    <source>
        <dbReference type="EMBL" id="KAG7089647.1"/>
    </source>
</evidence>
<dbReference type="Gene3D" id="3.90.230.10">
    <property type="entry name" value="Creatinase/methionine aminopeptidase superfamily"/>
    <property type="match status" value="1"/>
</dbReference>
<dbReference type="GO" id="GO:0005737">
    <property type="term" value="C:cytoplasm"/>
    <property type="evidence" value="ECO:0007669"/>
    <property type="project" value="UniProtKB-ARBA"/>
</dbReference>
<dbReference type="Pfam" id="PF16189">
    <property type="entry name" value="Creatinase_N_2"/>
    <property type="match status" value="1"/>
</dbReference>
<dbReference type="OrthoDB" id="9995434at2759"/>
<sequence length="666" mass="75769">MSPSCFSLFKPKSGRQEQPHDSEKLPPSYEATSTVSTLISATEDWKCYEEEHSDRLDTTQRLEQLRGLMKQHGIDYYVIPTDDAHQSEYVAPADKRRQFITGFTGSAGQAVVSADKAYLVTDSRYWLQAERELDSNWELVKSRGPGLPKDWTEWLPFHARNSRIGIDGRYIPHSTAVLLAARLERLGSELVYPEDNFVDSIWKDRPSRSQERVFLHPLKFTGEHARDKLRRLREWIRQQPEDLFASDDCEQPVATVISSLSHIAYILNLRGRDIPYHPVFFSYLFVGLARTTLFVHSTKVCEGVQLYLSSLDVDIRPYDDIWGYLKSREWGKEGKVVIAPQTSHAIARAISSSKLSVLPSQVETMMSIKNETEIEGFRRAYLRDGACFSRFLAWLEAEIVKGTKLTEWEAAEWLNKERFKTENNMGLAYENISASGPNAASPHYGPTKETAGLIDTLTPYLNDSGGQYLDGTCDTTRTVHFGTPADDQCEAYTRVLQGHIAIDTAIFPEGTTGLQLEVLARNKLWKEGLTYLHGTGHGFGSYMNVHEGPQGFGIHVPFRLGHVVTNEPGFYQPEQFGVRIESSLVVKKVRTKGNFGGDIWLGFERLTRVPIDTRMVKRELLTTDERRWLKDHNDMCLKDLTPLLKNDKCAMEWLERQARLADALLH</sequence>
<dbReference type="Pfam" id="PF16188">
    <property type="entry name" value="Peptidase_M24_C"/>
    <property type="match status" value="1"/>
</dbReference>
<comment type="similarity">
    <text evidence="2">Belongs to the peptidase M24B family.</text>
</comment>
<keyword evidence="11" id="KW-1185">Reference proteome</keyword>
<dbReference type="InterPro" id="IPR033740">
    <property type="entry name" value="Pept_M24B"/>
</dbReference>
<organism evidence="10 11">
    <name type="scientific">Marasmius oreades</name>
    <name type="common">fairy-ring Marasmius</name>
    <dbReference type="NCBI Taxonomy" id="181124"/>
    <lineage>
        <taxon>Eukaryota</taxon>
        <taxon>Fungi</taxon>
        <taxon>Dikarya</taxon>
        <taxon>Basidiomycota</taxon>
        <taxon>Agaricomycotina</taxon>
        <taxon>Agaricomycetes</taxon>
        <taxon>Agaricomycetidae</taxon>
        <taxon>Agaricales</taxon>
        <taxon>Marasmiineae</taxon>
        <taxon>Marasmiaceae</taxon>
        <taxon>Marasmius</taxon>
    </lineage>
</organism>
<dbReference type="CDD" id="cd01085">
    <property type="entry name" value="APP"/>
    <property type="match status" value="1"/>
</dbReference>
<evidence type="ECO:0000313" key="11">
    <source>
        <dbReference type="Proteomes" id="UP001049176"/>
    </source>
</evidence>
<dbReference type="AlphaFoldDB" id="A0A9P7RUF9"/>
<accession>A0A9P7RUF9</accession>
<dbReference type="PANTHER" id="PTHR43763">
    <property type="entry name" value="XAA-PRO AMINOPEPTIDASE 1"/>
    <property type="match status" value="1"/>
</dbReference>
<evidence type="ECO:0000259" key="8">
    <source>
        <dbReference type="Pfam" id="PF01321"/>
    </source>
</evidence>
<feature type="domain" description="Creatinase N-terminal" evidence="8">
    <location>
        <begin position="61"/>
        <end position="184"/>
    </location>
</feature>
<evidence type="ECO:0008006" key="12">
    <source>
        <dbReference type="Google" id="ProtNLM"/>
    </source>
</evidence>